<evidence type="ECO:0000313" key="2">
    <source>
        <dbReference type="Proteomes" id="UP000831921"/>
    </source>
</evidence>
<evidence type="ECO:0000313" key="1">
    <source>
        <dbReference type="EMBL" id="UUR08451.1"/>
    </source>
</evidence>
<accession>A0ABY5MWS9</accession>
<protein>
    <recommendedName>
        <fullName evidence="3">DUF1508 domain-containing protein</fullName>
    </recommendedName>
</protein>
<name>A0ABY5MWS9_9SPHN</name>
<dbReference type="RefSeq" id="WP_249504228.1">
    <property type="nucleotide sequence ID" value="NZ_CP097253.1"/>
</dbReference>
<dbReference type="InterPro" id="IPR036913">
    <property type="entry name" value="YegP-like_sf"/>
</dbReference>
<sequence>MVFEIYLDSDDRFRWHLLDQKGQIVALAAEAHRDLDEAVRSLATVRDSNRAEIRHPQG</sequence>
<gene>
    <name evidence="1" type="ORF">M1K48_02040</name>
</gene>
<dbReference type="EMBL" id="CP097253">
    <property type="protein sequence ID" value="UUR08451.1"/>
    <property type="molecule type" value="Genomic_DNA"/>
</dbReference>
<proteinExistence type="predicted"/>
<dbReference type="SUPFAM" id="SSF160113">
    <property type="entry name" value="YegP-like"/>
    <property type="match status" value="1"/>
</dbReference>
<organism evidence="1 2">
    <name type="scientific">Sphingomonas glaciei</name>
    <dbReference type="NCBI Taxonomy" id="2938948"/>
    <lineage>
        <taxon>Bacteria</taxon>
        <taxon>Pseudomonadati</taxon>
        <taxon>Pseudomonadota</taxon>
        <taxon>Alphaproteobacteria</taxon>
        <taxon>Sphingomonadales</taxon>
        <taxon>Sphingomonadaceae</taxon>
        <taxon>Sphingomonas</taxon>
    </lineage>
</organism>
<reference evidence="1 2" key="1">
    <citation type="submission" date="2022-05" db="EMBL/GenBank/DDBJ databases">
        <title>S8-45 Sphingomonas ultraviolaceadurans.</title>
        <authorList>
            <person name="Liu Y."/>
        </authorList>
    </citation>
    <scope>NUCLEOTIDE SEQUENCE [LARGE SCALE GENOMIC DNA]</scope>
    <source>
        <strain evidence="1 2">S8-45</strain>
    </source>
</reference>
<evidence type="ECO:0008006" key="3">
    <source>
        <dbReference type="Google" id="ProtNLM"/>
    </source>
</evidence>
<dbReference type="Gene3D" id="3.30.160.160">
    <property type="entry name" value="YegP-like"/>
    <property type="match status" value="1"/>
</dbReference>
<keyword evidence="2" id="KW-1185">Reference proteome</keyword>
<dbReference type="Proteomes" id="UP000831921">
    <property type="component" value="Chromosome"/>
</dbReference>